<keyword evidence="8" id="KW-1185">Reference proteome</keyword>
<dbReference type="EC" id="1.-.-.-" evidence="7"/>
<accession>A0A0R3JWF1</accession>
<dbReference type="Proteomes" id="UP000052015">
    <property type="component" value="Unassembled WGS sequence"/>
</dbReference>
<dbReference type="SUPFAM" id="SSF52283">
    <property type="entry name" value="Formate/glycerate dehydrogenase catalytic domain-like"/>
    <property type="match status" value="1"/>
</dbReference>
<dbReference type="Pfam" id="PF00389">
    <property type="entry name" value="2-Hacid_dh"/>
    <property type="match status" value="1"/>
</dbReference>
<name>A0A0R3JWF1_CALMK</name>
<dbReference type="InterPro" id="IPR006140">
    <property type="entry name" value="D-isomer_DH_NAD-bd"/>
</dbReference>
<evidence type="ECO:0000256" key="4">
    <source>
        <dbReference type="RuleBase" id="RU003719"/>
    </source>
</evidence>
<evidence type="ECO:0000256" key="3">
    <source>
        <dbReference type="ARBA" id="ARBA00023027"/>
    </source>
</evidence>
<dbReference type="CDD" id="cd12155">
    <property type="entry name" value="PGDH_1"/>
    <property type="match status" value="1"/>
</dbReference>
<dbReference type="Pfam" id="PF02826">
    <property type="entry name" value="2-Hacid_dh_C"/>
    <property type="match status" value="1"/>
</dbReference>
<dbReference type="STRING" id="908809.ABG79_00724"/>
<evidence type="ECO:0000313" key="8">
    <source>
        <dbReference type="Proteomes" id="UP000052015"/>
    </source>
</evidence>
<evidence type="ECO:0000259" key="5">
    <source>
        <dbReference type="Pfam" id="PF00389"/>
    </source>
</evidence>
<evidence type="ECO:0000313" key="7">
    <source>
        <dbReference type="EMBL" id="KRQ87386.1"/>
    </source>
</evidence>
<keyword evidence="3" id="KW-0520">NAD</keyword>
<dbReference type="Gene3D" id="3.40.50.720">
    <property type="entry name" value="NAD(P)-binding Rossmann-like Domain"/>
    <property type="match status" value="2"/>
</dbReference>
<gene>
    <name evidence="7" type="ORF">ABG79_00724</name>
</gene>
<dbReference type="InterPro" id="IPR006139">
    <property type="entry name" value="D-isomer_2_OHA_DH_cat_dom"/>
</dbReference>
<comment type="caution">
    <text evidence="7">The sequence shown here is derived from an EMBL/GenBank/DDBJ whole genome shotgun (WGS) entry which is preliminary data.</text>
</comment>
<dbReference type="GO" id="GO:0051287">
    <property type="term" value="F:NAD binding"/>
    <property type="evidence" value="ECO:0007669"/>
    <property type="project" value="InterPro"/>
</dbReference>
<keyword evidence="2 4" id="KW-0560">Oxidoreductase</keyword>
<protein>
    <submittedName>
        <fullName evidence="7">Putative 2-hydroxyacid dehydrogenase</fullName>
        <ecNumber evidence="7">1.-.-.-</ecNumber>
    </submittedName>
</protein>
<dbReference type="PANTHER" id="PTHR43333">
    <property type="entry name" value="2-HACID_DH_C DOMAIN-CONTAINING PROTEIN"/>
    <property type="match status" value="1"/>
</dbReference>
<dbReference type="GO" id="GO:0016616">
    <property type="term" value="F:oxidoreductase activity, acting on the CH-OH group of donors, NAD or NADP as acceptor"/>
    <property type="evidence" value="ECO:0007669"/>
    <property type="project" value="InterPro"/>
</dbReference>
<sequence>MKALVTYDYGKDKMDKIRELGYEVLIKDEKDLFYTEDLKDVDVLVCYNPFETLDIKMMEGLKWIQLSSIGIDQAPLDYINDKGIILTNNKGGYSIPIGEWIVMNILQLSRNSYGFFKRQQEKKWKVDTSLIEIYGKTIGFVGTGSIATEAAKRLRAFGVKILGLNTVGRDVEGFDKCYSSDEIDLMLKECDFVVITMPATDKTYRLINKDRFSAMKDGVYFINIARGNIVDEVELINNLKSGKIKGAALDVFEKEPLEENSPLWDMDNVYITPHNSWISEMRNERRFNLIYENLKRYVEKKQLLNIVDLNKGY</sequence>
<reference evidence="7 8" key="1">
    <citation type="submission" date="2015-09" db="EMBL/GenBank/DDBJ databases">
        <title>Draft genome sequence of a Caloramator mitchellensis, a moderate thermophile from the Great Artesian Basin of Australia.</title>
        <authorList>
            <person name="Patel B.K."/>
        </authorList>
    </citation>
    <scope>NUCLEOTIDE SEQUENCE [LARGE SCALE GENOMIC DNA]</scope>
    <source>
        <strain evidence="7 8">VF08</strain>
    </source>
</reference>
<dbReference type="PROSITE" id="PS00671">
    <property type="entry name" value="D_2_HYDROXYACID_DH_3"/>
    <property type="match status" value="1"/>
</dbReference>
<feature type="domain" description="D-isomer specific 2-hydroxyacid dehydrogenase catalytic" evidence="5">
    <location>
        <begin position="11"/>
        <end position="307"/>
    </location>
</feature>
<dbReference type="AlphaFoldDB" id="A0A0R3JWF1"/>
<dbReference type="SUPFAM" id="SSF51735">
    <property type="entry name" value="NAD(P)-binding Rossmann-fold domains"/>
    <property type="match status" value="1"/>
</dbReference>
<organism evidence="7 8">
    <name type="scientific">Caloramator mitchellensis</name>
    <dbReference type="NCBI Taxonomy" id="908809"/>
    <lineage>
        <taxon>Bacteria</taxon>
        <taxon>Bacillati</taxon>
        <taxon>Bacillota</taxon>
        <taxon>Clostridia</taxon>
        <taxon>Eubacteriales</taxon>
        <taxon>Clostridiaceae</taxon>
        <taxon>Caloramator</taxon>
    </lineage>
</organism>
<dbReference type="EMBL" id="LKHP01000003">
    <property type="protein sequence ID" value="KRQ87386.1"/>
    <property type="molecule type" value="Genomic_DNA"/>
</dbReference>
<feature type="domain" description="D-isomer specific 2-hydroxyacid dehydrogenase NAD-binding" evidence="6">
    <location>
        <begin position="103"/>
        <end position="275"/>
    </location>
</feature>
<dbReference type="InterPro" id="IPR036291">
    <property type="entry name" value="NAD(P)-bd_dom_sf"/>
</dbReference>
<proteinExistence type="inferred from homology"/>
<dbReference type="RefSeq" id="WP_057977205.1">
    <property type="nucleotide sequence ID" value="NZ_LKHP01000003.1"/>
</dbReference>
<evidence type="ECO:0000256" key="2">
    <source>
        <dbReference type="ARBA" id="ARBA00023002"/>
    </source>
</evidence>
<dbReference type="InterPro" id="IPR029753">
    <property type="entry name" value="D-isomer_DH_CS"/>
</dbReference>
<comment type="similarity">
    <text evidence="1 4">Belongs to the D-isomer specific 2-hydroxyacid dehydrogenase family.</text>
</comment>
<evidence type="ECO:0000256" key="1">
    <source>
        <dbReference type="ARBA" id="ARBA00005854"/>
    </source>
</evidence>
<dbReference type="PANTHER" id="PTHR43333:SF1">
    <property type="entry name" value="D-ISOMER SPECIFIC 2-HYDROXYACID DEHYDROGENASE NAD-BINDING DOMAIN-CONTAINING PROTEIN"/>
    <property type="match status" value="1"/>
</dbReference>
<evidence type="ECO:0000259" key="6">
    <source>
        <dbReference type="Pfam" id="PF02826"/>
    </source>
</evidence>